<dbReference type="Gene3D" id="1.20.810.10">
    <property type="entry name" value="Cytochrome Bc1 Complex, Chain C"/>
    <property type="match status" value="1"/>
</dbReference>
<evidence type="ECO:0000256" key="12">
    <source>
        <dbReference type="ARBA" id="ARBA00023128"/>
    </source>
</evidence>
<dbReference type="InterPro" id="IPR048259">
    <property type="entry name" value="Cytochrome_b_N_euk/bac"/>
</dbReference>
<sequence length="440" mass="50441">MKHDEFKIHSYSCNYKVIGSSPIVSIHLSFISKSSKNESLMQIFKQINVTSILNNHLLSYPTPINLHYAWNFGFLASMCLISQIITGIFLAMHYTSHIDLAFTSVEHIMRNVNSGWLLRYVHANGASMFFITIYTHIFRGLYFGSYTKPRQLVWVCGIIIFLLMIVTAFIGYVLPWGQMSLWGATVITNLVSAIPLVGNSVVAWLWGGFSVDNATLNRFFSLHYLCPFVIVALSFIHIAILHQSGSNNPLGIDLSIDKISMYPYFIIKDFLGLILFFLFFSIFIFFYPNILGHSDNYINANPMVTPIHIVPEWYFLPFYAILRSIPYKLGGVLMMILAIVILAFLPWIHSTEIRSSRFRPLYRILYWTIILCCLILGWVGGMPVEEPYILIGQIASLYYFIYFIIMLPALGNFELFLLSKKSSKTSYGRKDLNLHDTISH</sequence>
<evidence type="ECO:0000256" key="6">
    <source>
        <dbReference type="ARBA" id="ARBA00022692"/>
    </source>
</evidence>
<evidence type="ECO:0000256" key="8">
    <source>
        <dbReference type="ARBA" id="ARBA00022792"/>
    </source>
</evidence>
<evidence type="ECO:0000259" key="18">
    <source>
        <dbReference type="PROSITE" id="PS51003"/>
    </source>
</evidence>
<reference evidence="19" key="1">
    <citation type="submission" date="2020-01" db="EMBL/GenBank/DDBJ databases">
        <title>Completer mitochondrial genome of audouinella-like taxa.</title>
        <authorList>
            <person name="Nan F.R."/>
        </authorList>
    </citation>
    <scope>NUCLEOTIDE SEQUENCE</scope>
</reference>
<dbReference type="GO" id="GO:0016491">
    <property type="term" value="F:oxidoreductase activity"/>
    <property type="evidence" value="ECO:0007669"/>
    <property type="project" value="UniProtKB-UniRule"/>
</dbReference>
<feature type="transmembrane region" description="Helical" evidence="16">
    <location>
        <begin position="325"/>
        <end position="348"/>
    </location>
</feature>
<feature type="transmembrane region" description="Helical" evidence="16">
    <location>
        <begin position="262"/>
        <end position="287"/>
    </location>
</feature>
<evidence type="ECO:0000256" key="4">
    <source>
        <dbReference type="ARBA" id="ARBA00022617"/>
    </source>
</evidence>
<evidence type="ECO:0000256" key="5">
    <source>
        <dbReference type="ARBA" id="ARBA00022660"/>
    </source>
</evidence>
<protein>
    <recommendedName>
        <fullName evidence="2 16">Cytochrome b</fullName>
    </recommendedName>
</protein>
<keyword evidence="13 16" id="KW-0472">Membrane</keyword>
<feature type="binding site" evidence="14">
    <location>
        <position position="242"/>
    </location>
    <ligand>
        <name>a ubiquinone</name>
        <dbReference type="ChEBI" id="CHEBI:16389"/>
    </ligand>
</feature>
<feature type="transmembrane region" description="Helical" evidence="16">
    <location>
        <begin position="68"/>
        <end position="95"/>
    </location>
</feature>
<evidence type="ECO:0000256" key="9">
    <source>
        <dbReference type="ARBA" id="ARBA00022982"/>
    </source>
</evidence>
<evidence type="ECO:0000313" key="19">
    <source>
        <dbReference type="EMBL" id="UNJ79229.1"/>
    </source>
</evidence>
<keyword evidence="6 16" id="KW-0812">Transmembrane</keyword>
<dbReference type="PROSITE" id="PS51003">
    <property type="entry name" value="CYTB_CTER"/>
    <property type="match status" value="1"/>
</dbReference>
<keyword evidence="4 15" id="KW-0349">Heme</keyword>
<feature type="transmembrane region" description="Helical" evidence="16">
    <location>
        <begin position="219"/>
        <end position="241"/>
    </location>
</feature>
<geneLocation type="mitochondrion" evidence="19"/>
<dbReference type="PIRSF" id="PIRSF038885">
    <property type="entry name" value="COB"/>
    <property type="match status" value="1"/>
</dbReference>
<keyword evidence="9 16" id="KW-0249">Electron transport</keyword>
<dbReference type="CDD" id="cd00290">
    <property type="entry name" value="cytochrome_b_C"/>
    <property type="match status" value="1"/>
</dbReference>
<feature type="transmembrane region" description="Helical" evidence="16">
    <location>
        <begin position="399"/>
        <end position="419"/>
    </location>
</feature>
<dbReference type="InterPro" id="IPR048260">
    <property type="entry name" value="Cytochrome_b_C_euk/bac"/>
</dbReference>
<feature type="binding site" description="axial binding residue" evidence="15">
    <location>
        <position position="223"/>
    </location>
    <ligand>
        <name>heme b</name>
        <dbReference type="ChEBI" id="CHEBI:60344"/>
        <label>b562</label>
    </ligand>
    <ligandPart>
        <name>Fe</name>
        <dbReference type="ChEBI" id="CHEBI:18248"/>
    </ligandPart>
</feature>
<feature type="binding site" description="axial binding residue" evidence="15">
    <location>
        <position position="237"/>
    </location>
    <ligand>
        <name>heme b</name>
        <dbReference type="ChEBI" id="CHEBI:60344"/>
        <label>b566</label>
    </ligand>
    <ligandPart>
        <name>Fe</name>
        <dbReference type="ChEBI" id="CHEBI:18248"/>
    </ligandPart>
</feature>
<dbReference type="InterPro" id="IPR036150">
    <property type="entry name" value="Cyt_b/b6_C_sf"/>
</dbReference>
<evidence type="ECO:0000256" key="13">
    <source>
        <dbReference type="ARBA" id="ARBA00023136"/>
    </source>
</evidence>
<dbReference type="FunFam" id="1.20.810.10:FF:000004">
    <property type="entry name" value="Cytochrome b"/>
    <property type="match status" value="1"/>
</dbReference>
<dbReference type="CDD" id="cd00284">
    <property type="entry name" value="Cytochrome_b_N"/>
    <property type="match status" value="1"/>
</dbReference>
<feature type="transmembrane region" description="Helical" evidence="16">
    <location>
        <begin position="116"/>
        <end position="137"/>
    </location>
</feature>
<dbReference type="Pfam" id="PF00032">
    <property type="entry name" value="Cytochrom_B_C"/>
    <property type="match status" value="1"/>
</dbReference>
<evidence type="ECO:0000256" key="1">
    <source>
        <dbReference type="ARBA" id="ARBA00004448"/>
    </source>
</evidence>
<keyword evidence="10 16" id="KW-1133">Transmembrane helix</keyword>
<keyword evidence="8" id="KW-0999">Mitochondrion inner membrane</keyword>
<evidence type="ECO:0000259" key="17">
    <source>
        <dbReference type="PROSITE" id="PS51002"/>
    </source>
</evidence>
<dbReference type="GO" id="GO:0008121">
    <property type="term" value="F:quinol-cytochrome-c reductase activity"/>
    <property type="evidence" value="ECO:0007669"/>
    <property type="project" value="InterPro"/>
</dbReference>
<proteinExistence type="inferred from homology"/>
<evidence type="ECO:0000256" key="10">
    <source>
        <dbReference type="ARBA" id="ARBA00022989"/>
    </source>
</evidence>
<keyword evidence="7 15" id="KW-0479">Metal-binding</keyword>
<dbReference type="SUPFAM" id="SSF81648">
    <property type="entry name" value="a domain/subunit of cytochrome bc1 complex (Ubiquinol-cytochrome c reductase)"/>
    <property type="match status" value="1"/>
</dbReference>
<evidence type="ECO:0000256" key="2">
    <source>
        <dbReference type="ARBA" id="ARBA00013531"/>
    </source>
</evidence>
<keyword evidence="12 16" id="KW-0496">Mitochondrion</keyword>
<feature type="transmembrane region" description="Helical" evidence="16">
    <location>
        <begin position="152"/>
        <end position="174"/>
    </location>
</feature>
<dbReference type="PROSITE" id="PS51002">
    <property type="entry name" value="CYTB_NTER"/>
    <property type="match status" value="1"/>
</dbReference>
<dbReference type="AlphaFoldDB" id="A0A8T9EMN1"/>
<dbReference type="GO" id="GO:0046872">
    <property type="term" value="F:metal ion binding"/>
    <property type="evidence" value="ECO:0007669"/>
    <property type="project" value="UniProtKB-UniRule"/>
</dbReference>
<evidence type="ECO:0000256" key="14">
    <source>
        <dbReference type="PIRSR" id="PIRSR038885-1"/>
    </source>
</evidence>
<feature type="binding site" description="axial binding residue" evidence="15">
    <location>
        <position position="122"/>
    </location>
    <ligand>
        <name>heme b</name>
        <dbReference type="ChEBI" id="CHEBI:60344"/>
        <label>b562</label>
    </ligand>
    <ligandPart>
        <name>Fe</name>
        <dbReference type="ChEBI" id="CHEBI:18248"/>
    </ligandPart>
</feature>
<dbReference type="InterPro" id="IPR005798">
    <property type="entry name" value="Cyt_b/b6_C"/>
</dbReference>
<evidence type="ECO:0000256" key="16">
    <source>
        <dbReference type="RuleBase" id="RU362117"/>
    </source>
</evidence>
<dbReference type="GO" id="GO:0045275">
    <property type="term" value="C:respiratory chain complex III"/>
    <property type="evidence" value="ECO:0007669"/>
    <property type="project" value="InterPro"/>
</dbReference>
<keyword evidence="11 15" id="KW-0408">Iron</keyword>
<evidence type="ECO:0000256" key="11">
    <source>
        <dbReference type="ARBA" id="ARBA00023004"/>
    </source>
</evidence>
<keyword evidence="5 16" id="KW-0679">Respiratory chain</keyword>
<comment type="function">
    <text evidence="16">Component of the ubiquinol-cytochrome c reductase complex (complex III or cytochrome b-c1 complex) that is part of the mitochondrial respiratory chain. The b-c1 complex mediates electron transfer from ubiquinol to cytochrome c. Contributes to the generation of a proton gradient across the mitochondrial membrane that is then used for ATP synthesis.</text>
</comment>
<dbReference type="PANTHER" id="PTHR19271">
    <property type="entry name" value="CYTOCHROME B"/>
    <property type="match status" value="1"/>
</dbReference>
<gene>
    <name evidence="19" type="primary">cob</name>
</gene>
<feature type="transmembrane region" description="Helical" evidence="16">
    <location>
        <begin position="186"/>
        <end position="207"/>
    </location>
</feature>
<dbReference type="EMBL" id="MN912388">
    <property type="protein sequence ID" value="UNJ79229.1"/>
    <property type="molecule type" value="Genomic_DNA"/>
</dbReference>
<feature type="domain" description="Cytochrome b/b6 N-terminal region profile" evidence="17">
    <location>
        <begin position="40"/>
        <end position="250"/>
    </location>
</feature>
<organism evidence="19">
    <name type="scientific">Audouinella sp</name>
    <dbReference type="NCBI Taxonomy" id="2927089"/>
    <lineage>
        <taxon>Eukaryota</taxon>
        <taxon>Rhodophyta</taxon>
        <taxon>Florideophyceae</taxon>
        <taxon>Nemaliophycidae</taxon>
        <taxon>Acrochaetiales</taxon>
        <taxon>Acrochaetiaceae</taxon>
        <taxon>Audouinella</taxon>
    </lineage>
</organism>
<dbReference type="InterPro" id="IPR030689">
    <property type="entry name" value="Cytochrome_b"/>
</dbReference>
<dbReference type="InterPro" id="IPR005797">
    <property type="entry name" value="Cyt_b/b6_N"/>
</dbReference>
<dbReference type="GO" id="GO:0005743">
    <property type="term" value="C:mitochondrial inner membrane"/>
    <property type="evidence" value="ECO:0007669"/>
    <property type="project" value="UniProtKB-SubCell"/>
</dbReference>
<dbReference type="Pfam" id="PF00033">
    <property type="entry name" value="Cytochrome_B"/>
    <property type="match status" value="1"/>
</dbReference>
<evidence type="ECO:0000256" key="15">
    <source>
        <dbReference type="PIRSR" id="PIRSR038885-2"/>
    </source>
</evidence>
<dbReference type="SUPFAM" id="SSF81342">
    <property type="entry name" value="Transmembrane di-heme cytochromes"/>
    <property type="match status" value="1"/>
</dbReference>
<dbReference type="GO" id="GO:0006122">
    <property type="term" value="P:mitochondrial electron transport, ubiquinol to cytochrome c"/>
    <property type="evidence" value="ECO:0007669"/>
    <property type="project" value="TreeGrafter"/>
</dbReference>
<dbReference type="InterPro" id="IPR016174">
    <property type="entry name" value="Di-haem_cyt_TM"/>
</dbReference>
<dbReference type="PANTHER" id="PTHR19271:SF16">
    <property type="entry name" value="CYTOCHROME B"/>
    <property type="match status" value="1"/>
</dbReference>
<comment type="cofactor">
    <cofactor evidence="16">
        <name>heme b</name>
        <dbReference type="ChEBI" id="CHEBI:60344"/>
    </cofactor>
    <text evidence="16">Binds 2 heme groups non-covalently.</text>
</comment>
<name>A0A8T9EMN1_9FLOR</name>
<keyword evidence="3 16" id="KW-0813">Transport</keyword>
<comment type="similarity">
    <text evidence="16">Belongs to the cytochrome b family.</text>
</comment>
<comment type="cofactor">
    <cofactor evidence="15">
        <name>heme</name>
        <dbReference type="ChEBI" id="CHEBI:30413"/>
    </cofactor>
    <text evidence="15">Binds 2 heme groups non-covalently.</text>
</comment>
<dbReference type="InterPro" id="IPR027387">
    <property type="entry name" value="Cytb/b6-like_sf"/>
</dbReference>
<feature type="binding site" description="axial binding residue" evidence="15">
    <location>
        <position position="136"/>
    </location>
    <ligand>
        <name>heme b</name>
        <dbReference type="ChEBI" id="CHEBI:60344"/>
        <label>b566</label>
    </ligand>
    <ligandPart>
        <name>Fe</name>
        <dbReference type="ChEBI" id="CHEBI:18248"/>
    </ligandPart>
</feature>
<feature type="domain" description="Cytochrome b/b6 C-terminal region profile" evidence="18">
    <location>
        <begin position="251"/>
        <end position="421"/>
    </location>
</feature>
<feature type="transmembrane region" description="Helical" evidence="16">
    <location>
        <begin position="360"/>
        <end position="379"/>
    </location>
</feature>
<accession>A0A8T9EMN1</accession>
<evidence type="ECO:0000256" key="3">
    <source>
        <dbReference type="ARBA" id="ARBA00022448"/>
    </source>
</evidence>
<evidence type="ECO:0000256" key="7">
    <source>
        <dbReference type="ARBA" id="ARBA00022723"/>
    </source>
</evidence>
<comment type="subcellular location">
    <subcellularLocation>
        <location evidence="1">Mitochondrion inner membrane</location>
        <topology evidence="1">Multi-pass membrane protein</topology>
    </subcellularLocation>
</comment>